<dbReference type="InterPro" id="IPR043472">
    <property type="entry name" value="Macro_dom-like"/>
</dbReference>
<feature type="domain" description="Microbial-type PARG catalytic" evidence="1">
    <location>
        <begin position="6"/>
        <end position="47"/>
    </location>
</feature>
<dbReference type="Gene3D" id="3.40.220.10">
    <property type="entry name" value="Leucine Aminopeptidase, subunit E, domain 1"/>
    <property type="match status" value="1"/>
</dbReference>
<dbReference type="EMBL" id="HBIR01018047">
    <property type="protein sequence ID" value="CAE0543340.1"/>
    <property type="molecule type" value="Transcribed_RNA"/>
</dbReference>
<organism evidence="2">
    <name type="scientific">Emiliania huxleyi</name>
    <name type="common">Coccolithophore</name>
    <name type="synonym">Pontosphaera huxleyi</name>
    <dbReference type="NCBI Taxonomy" id="2903"/>
    <lineage>
        <taxon>Eukaryota</taxon>
        <taxon>Haptista</taxon>
        <taxon>Haptophyta</taxon>
        <taxon>Prymnesiophyceae</taxon>
        <taxon>Isochrysidales</taxon>
        <taxon>Noelaerhabdaceae</taxon>
        <taxon>Emiliania</taxon>
    </lineage>
</organism>
<sequence length="219" mass="23997">MSRRFGTTFAVLNMANAYGPGGGYMDGMAAQEENMYRRTDCHFSLDPAVMEAGRDLYVASHSALLNAADGRVMLDTATPRVCVRGPEDMEQDDLGYAWSADDEVFPFYELRAAAIDLRDGSRFDAAETERRITAQLDTLAEAGVRHAVLSAFGCGAFRNPAKRVAAAFRRAIEARAADFDVIAFGIFHAGYGPDNYEPFRQAFADWPQPPPPPPTTNVD</sequence>
<proteinExistence type="predicted"/>
<reference evidence="2" key="1">
    <citation type="submission" date="2021-01" db="EMBL/GenBank/DDBJ databases">
        <authorList>
            <person name="Corre E."/>
            <person name="Pelletier E."/>
            <person name="Niang G."/>
            <person name="Scheremetjew M."/>
            <person name="Finn R."/>
            <person name="Kale V."/>
            <person name="Holt S."/>
            <person name="Cochrane G."/>
            <person name="Meng A."/>
            <person name="Brown T."/>
            <person name="Cohen L."/>
        </authorList>
    </citation>
    <scope>NUCLEOTIDE SEQUENCE</scope>
    <source>
        <strain evidence="2">379</strain>
    </source>
</reference>
<dbReference type="Pfam" id="PF10021">
    <property type="entry name" value="PARG_cat_microb"/>
    <property type="match status" value="1"/>
</dbReference>
<accession>A0A7S3S4X4</accession>
<protein>
    <recommendedName>
        <fullName evidence="1">Microbial-type PARG catalytic domain-containing protein</fullName>
    </recommendedName>
</protein>
<dbReference type="PIRSF" id="PIRSF014899">
    <property type="entry name" value="UCP014899"/>
    <property type="match status" value="1"/>
</dbReference>
<dbReference type="InterPro" id="IPR012664">
    <property type="entry name" value="CHP02452"/>
</dbReference>
<evidence type="ECO:0000313" key="2">
    <source>
        <dbReference type="EMBL" id="CAE0543340.1"/>
    </source>
</evidence>
<dbReference type="AlphaFoldDB" id="A0A7S3S4X4"/>
<dbReference type="PANTHER" id="PTHR35596">
    <property type="entry name" value="DUF2263 DOMAIN-CONTAINING PROTEIN"/>
    <property type="match status" value="1"/>
</dbReference>
<gene>
    <name evidence="2" type="ORF">EHUX00137_LOCUS13572</name>
</gene>
<dbReference type="InterPro" id="IPR019261">
    <property type="entry name" value="PARG_cat_microbial"/>
</dbReference>
<name>A0A7S3S4X4_EMIHU</name>
<dbReference type="PANTHER" id="PTHR35596:SF1">
    <property type="entry name" value="MICROBIAL-TYPE PARG CATALYTIC DOMAIN-CONTAINING PROTEIN"/>
    <property type="match status" value="1"/>
</dbReference>
<evidence type="ECO:0000259" key="1">
    <source>
        <dbReference type="Pfam" id="PF10021"/>
    </source>
</evidence>